<evidence type="ECO:0000313" key="2">
    <source>
        <dbReference type="EMBL" id="CEM15531.1"/>
    </source>
</evidence>
<dbReference type="EMBL" id="CDMZ01000492">
    <property type="protein sequence ID" value="CEM15531.1"/>
    <property type="molecule type" value="Genomic_DNA"/>
</dbReference>
<dbReference type="AlphaFoldDB" id="A0A0G4FNZ1"/>
<dbReference type="PhylomeDB" id="A0A0G4FNZ1"/>
<proteinExistence type="predicted"/>
<gene>
    <name evidence="2" type="ORF">Cvel_17844</name>
</gene>
<organism evidence="2">
    <name type="scientific">Chromera velia CCMP2878</name>
    <dbReference type="NCBI Taxonomy" id="1169474"/>
    <lineage>
        <taxon>Eukaryota</taxon>
        <taxon>Sar</taxon>
        <taxon>Alveolata</taxon>
        <taxon>Colpodellida</taxon>
        <taxon>Chromeraceae</taxon>
        <taxon>Chromera</taxon>
    </lineage>
</organism>
<feature type="compositionally biased region" description="Low complexity" evidence="1">
    <location>
        <begin position="106"/>
        <end position="133"/>
    </location>
</feature>
<dbReference type="VEuPathDB" id="CryptoDB:Cvel_17844"/>
<name>A0A0G4FNZ1_9ALVE</name>
<sequence length="462" mass="50654">MTSKQEEEENSFPPQFNQTWVNQNKAVVKYDGIDKAGKHVLRCTLCNVTTALQHGAKTSAFDNQHMKSKGHIQKVEDKAKVEANKARWGGRFGFSQQPAKKPRIETSSTSPTAAAAHASSSSSNPNLQPSSEFAPPPPPPSPVEPVKPCKGVLLVRGGGARLKTLEEQYAYTSYLQVYSGVVGSKFKIVIPGPGMFTIHAILCTAQAVDVDGNPTKLSMRTSLPVGQREWPQCFHCESLENLSPKQSPLTNEKIYKAVSSFGQVKALLDSKVLEAAAGVLTPFSPEETALLHSTKSYNRPTLAEAGLVVPVCLGVVDRCKGHTHFRKVFEENRALQAKYGELTGDKLLSKFFDCYKEKLFNQPFLQLARCMVERLTGNTRAPLGPEWQAVVVGVSAHSAPARKLLSTFLVALQNVQKLLANDFPCKAPPLLRPPCTLKSPARRRKKMCRHASISLKREGVEQ</sequence>
<reference evidence="2" key="1">
    <citation type="submission" date="2014-11" db="EMBL/GenBank/DDBJ databases">
        <authorList>
            <person name="Otto D Thomas"/>
            <person name="Naeem Raeece"/>
        </authorList>
    </citation>
    <scope>NUCLEOTIDE SEQUENCE</scope>
</reference>
<feature type="compositionally biased region" description="Pro residues" evidence="1">
    <location>
        <begin position="134"/>
        <end position="145"/>
    </location>
</feature>
<feature type="region of interest" description="Disordered" evidence="1">
    <location>
        <begin position="87"/>
        <end position="145"/>
    </location>
</feature>
<protein>
    <submittedName>
        <fullName evidence="2">Uncharacterized protein</fullName>
    </submittedName>
</protein>
<accession>A0A0G4FNZ1</accession>
<evidence type="ECO:0000256" key="1">
    <source>
        <dbReference type="SAM" id="MobiDB-lite"/>
    </source>
</evidence>